<proteinExistence type="predicted"/>
<dbReference type="STRING" id="929713.NIASO_07800"/>
<dbReference type="RefSeq" id="WP_008584827.1">
    <property type="nucleotide sequence ID" value="NZ_CP007035.1"/>
</dbReference>
<dbReference type="HOGENOM" id="CLU_969195_0_0_10"/>
<dbReference type="AlphaFoldDB" id="W0F325"/>
<evidence type="ECO:0000313" key="2">
    <source>
        <dbReference type="Proteomes" id="UP000003586"/>
    </source>
</evidence>
<dbReference type="OrthoDB" id="1100725at2"/>
<organism evidence="1 2">
    <name type="scientific">Niabella soli DSM 19437</name>
    <dbReference type="NCBI Taxonomy" id="929713"/>
    <lineage>
        <taxon>Bacteria</taxon>
        <taxon>Pseudomonadati</taxon>
        <taxon>Bacteroidota</taxon>
        <taxon>Chitinophagia</taxon>
        <taxon>Chitinophagales</taxon>
        <taxon>Chitinophagaceae</taxon>
        <taxon>Niabella</taxon>
    </lineage>
</organism>
<dbReference type="Proteomes" id="UP000003586">
    <property type="component" value="Chromosome"/>
</dbReference>
<gene>
    <name evidence="1" type="ORF">NIASO_07800</name>
</gene>
<dbReference type="EMBL" id="CP007035">
    <property type="protein sequence ID" value="AHF17450.1"/>
    <property type="molecule type" value="Genomic_DNA"/>
</dbReference>
<keyword evidence="2" id="KW-1185">Reference proteome</keyword>
<accession>W0F325</accession>
<reference evidence="1 2" key="1">
    <citation type="submission" date="2013-12" db="EMBL/GenBank/DDBJ databases">
        <authorList>
            <consortium name="DOE Joint Genome Institute"/>
            <person name="Eisen J."/>
            <person name="Huntemann M."/>
            <person name="Han J."/>
            <person name="Chen A."/>
            <person name="Kyrpides N."/>
            <person name="Mavromatis K."/>
            <person name="Markowitz V."/>
            <person name="Palaniappan K."/>
            <person name="Ivanova N."/>
            <person name="Schaumberg A."/>
            <person name="Pati A."/>
            <person name="Liolios K."/>
            <person name="Nordberg H.P."/>
            <person name="Cantor M.N."/>
            <person name="Hua S.X."/>
            <person name="Woyke T."/>
        </authorList>
    </citation>
    <scope>NUCLEOTIDE SEQUENCE [LARGE SCALE GENOMIC DNA]</scope>
    <source>
        <strain evidence="2">DSM 19437</strain>
    </source>
</reference>
<name>W0F325_9BACT</name>
<evidence type="ECO:0000313" key="1">
    <source>
        <dbReference type="EMBL" id="AHF17450.1"/>
    </source>
</evidence>
<protein>
    <submittedName>
        <fullName evidence="1">Uncharacterized protein</fullName>
    </submittedName>
</protein>
<sequence>MQRIEALIEKLRTQFKNKAALSQMLLTTQMIQREINGEKKETAVLGSSNVAVFIPNAPSVNKGYTRKDHNGVENEYFQLEAIDEADADEEELRLLELQHQAGLYKKEVTQDSKPKNDINYNNILNANCPYTIKEIPTLFLQQNNGRLNSATNREPVSAVADGPVARTPQLINDLTKDVSAGDKDRFVKNLFRGDEIMYNRSVKTINNFRTLAEAEFWVMRELKTKLGWVNNSDVEYFDRLVYRKFN</sequence>
<dbReference type="KEGG" id="nso:NIASO_07800"/>